<protein>
    <recommendedName>
        <fullName evidence="6">TauD/TfdA-like domain-containing protein</fullName>
    </recommendedName>
</protein>
<evidence type="ECO:0000256" key="3">
    <source>
        <dbReference type="ARBA" id="ARBA00022964"/>
    </source>
</evidence>
<name>A0AAN6GAP9_9BASI</name>
<dbReference type="FunFam" id="3.60.130.10:FF:000003">
    <property type="entry name" value="Alpha-ketoglutarate-dependent taurine dioxygenase"/>
    <property type="match status" value="1"/>
</dbReference>
<evidence type="ECO:0000313" key="8">
    <source>
        <dbReference type="Proteomes" id="UP001176521"/>
    </source>
</evidence>
<gene>
    <name evidence="7" type="ORF">OC842_006220</name>
</gene>
<evidence type="ECO:0000313" key="7">
    <source>
        <dbReference type="EMBL" id="KAK0523225.1"/>
    </source>
</evidence>
<dbReference type="PANTHER" id="PTHR30468:SF28">
    <property type="entry name" value="ALPHA-KETOGLUTARATE-DEPENDENT TAURINE DIOXYGENASE (AFU_ORTHOLOGUE AFUA_8G02210)-RELATED"/>
    <property type="match status" value="1"/>
</dbReference>
<keyword evidence="4" id="KW-0560">Oxidoreductase</keyword>
<keyword evidence="3" id="KW-0223">Dioxygenase</keyword>
<dbReference type="PANTHER" id="PTHR30468">
    <property type="entry name" value="ALPHA-KETOGLUTARATE-DEPENDENT SULFONATE DIOXYGENASE"/>
    <property type="match status" value="1"/>
</dbReference>
<sequence length="379" mass="42818">MAPVATNTVTASTQATAPVKVFKAADKDASEPEWIVYQGPNDENYKFKWALPAFDARYRNPDFKDAPLEPFEHVDVGHRALKHENPRSFLQNAQVNDLTPRFGSAVSGIKLTQLTSDERDQLALFIAERGVAVFYDQQDFIDQSPEELKAFGRHFSPKLHEHQTSGQPKDHPEFHLVYKEASQNLDGRDERDTFTPSIWHSDVSYEAQPPSTTFLFLFDSPPTGGDTLYADGREHLRRLSPSFREYLRTLKAVHSGFEQADTSAKGGRGGVVRRNPVQHEHPIIRKHPVTGEETLYVNEGFTRSIVGLRKEESDAILKVLYNLTHAAVDAQARIRWAKGAVVVWDNRTTSHTAISDWDVTTQGRRHGLRITPRAERPSQ</sequence>
<organism evidence="7 8">
    <name type="scientific">Tilletia horrida</name>
    <dbReference type="NCBI Taxonomy" id="155126"/>
    <lineage>
        <taxon>Eukaryota</taxon>
        <taxon>Fungi</taxon>
        <taxon>Dikarya</taxon>
        <taxon>Basidiomycota</taxon>
        <taxon>Ustilaginomycotina</taxon>
        <taxon>Exobasidiomycetes</taxon>
        <taxon>Tilletiales</taxon>
        <taxon>Tilletiaceae</taxon>
        <taxon>Tilletia</taxon>
    </lineage>
</organism>
<dbReference type="InterPro" id="IPR003819">
    <property type="entry name" value="TauD/TfdA-like"/>
</dbReference>
<dbReference type="Proteomes" id="UP001176521">
    <property type="component" value="Unassembled WGS sequence"/>
</dbReference>
<keyword evidence="8" id="KW-1185">Reference proteome</keyword>
<dbReference type="AlphaFoldDB" id="A0AAN6GAP9"/>
<evidence type="ECO:0000256" key="2">
    <source>
        <dbReference type="ARBA" id="ARBA00022723"/>
    </source>
</evidence>
<dbReference type="EMBL" id="JAPDMQ010000529">
    <property type="protein sequence ID" value="KAK0523225.1"/>
    <property type="molecule type" value="Genomic_DNA"/>
</dbReference>
<proteinExistence type="inferred from homology"/>
<evidence type="ECO:0000256" key="5">
    <source>
        <dbReference type="ARBA" id="ARBA00023004"/>
    </source>
</evidence>
<dbReference type="GO" id="GO:0005737">
    <property type="term" value="C:cytoplasm"/>
    <property type="evidence" value="ECO:0007669"/>
    <property type="project" value="TreeGrafter"/>
</dbReference>
<accession>A0AAN6GAP9</accession>
<evidence type="ECO:0000256" key="4">
    <source>
        <dbReference type="ARBA" id="ARBA00023002"/>
    </source>
</evidence>
<dbReference type="Pfam" id="PF02668">
    <property type="entry name" value="TauD"/>
    <property type="match status" value="1"/>
</dbReference>
<keyword evidence="2" id="KW-0479">Metal-binding</keyword>
<dbReference type="SUPFAM" id="SSF51197">
    <property type="entry name" value="Clavaminate synthase-like"/>
    <property type="match status" value="1"/>
</dbReference>
<comment type="caution">
    <text evidence="7">The sequence shown here is derived from an EMBL/GenBank/DDBJ whole genome shotgun (WGS) entry which is preliminary data.</text>
</comment>
<dbReference type="InterPro" id="IPR042098">
    <property type="entry name" value="TauD-like_sf"/>
</dbReference>
<dbReference type="InterPro" id="IPR051323">
    <property type="entry name" value="AtsK-like"/>
</dbReference>
<evidence type="ECO:0000259" key="6">
    <source>
        <dbReference type="Pfam" id="PF02668"/>
    </source>
</evidence>
<dbReference type="GO" id="GO:0016706">
    <property type="term" value="F:2-oxoglutarate-dependent dioxygenase activity"/>
    <property type="evidence" value="ECO:0007669"/>
    <property type="project" value="TreeGrafter"/>
</dbReference>
<evidence type="ECO:0000256" key="1">
    <source>
        <dbReference type="ARBA" id="ARBA00005896"/>
    </source>
</evidence>
<dbReference type="Gene3D" id="3.60.130.10">
    <property type="entry name" value="Clavaminate synthase-like"/>
    <property type="match status" value="1"/>
</dbReference>
<feature type="domain" description="TauD/TfdA-like" evidence="6">
    <location>
        <begin position="95"/>
        <end position="371"/>
    </location>
</feature>
<dbReference type="GO" id="GO:0046872">
    <property type="term" value="F:metal ion binding"/>
    <property type="evidence" value="ECO:0007669"/>
    <property type="project" value="UniProtKB-KW"/>
</dbReference>
<keyword evidence="5" id="KW-0408">Iron</keyword>
<reference evidence="7" key="1">
    <citation type="journal article" date="2023" name="PhytoFront">
        <title>Draft Genome Resources of Seven Strains of Tilletia horrida, Causal Agent of Kernel Smut of Rice.</title>
        <authorList>
            <person name="Khanal S."/>
            <person name="Antony Babu S."/>
            <person name="Zhou X.G."/>
        </authorList>
    </citation>
    <scope>NUCLEOTIDE SEQUENCE</scope>
    <source>
        <strain evidence="7">TX3</strain>
    </source>
</reference>
<comment type="similarity">
    <text evidence="1">Belongs to the TfdA dioxygenase family.</text>
</comment>